<feature type="chain" id="PRO_5034431154" evidence="2">
    <location>
        <begin position="18"/>
        <end position="330"/>
    </location>
</feature>
<feature type="compositionally biased region" description="Low complexity" evidence="1">
    <location>
        <begin position="49"/>
        <end position="71"/>
    </location>
</feature>
<keyword evidence="4" id="KW-1185">Reference proteome</keyword>
<dbReference type="EMBL" id="WNWR01000272">
    <property type="protein sequence ID" value="KAE9985711.1"/>
    <property type="molecule type" value="Genomic_DNA"/>
</dbReference>
<keyword evidence="2" id="KW-0732">Signal</keyword>
<proteinExistence type="predicted"/>
<reference evidence="3 4" key="1">
    <citation type="submission" date="2019-07" db="EMBL/GenBank/DDBJ databases">
        <title>Venturia inaequalis Genome Resource.</title>
        <authorList>
            <person name="Lichtner F.J."/>
        </authorList>
    </citation>
    <scope>NUCLEOTIDE SEQUENCE [LARGE SCALE GENOMIC DNA]</scope>
    <source>
        <strain evidence="3 4">DMI_063113</strain>
    </source>
</reference>
<comment type="caution">
    <text evidence="3">The sequence shown here is derived from an EMBL/GenBank/DDBJ whole genome shotgun (WGS) entry which is preliminary data.</text>
</comment>
<evidence type="ECO:0000256" key="2">
    <source>
        <dbReference type="SAM" id="SignalP"/>
    </source>
</evidence>
<accession>A0A8H3VBX1</accession>
<gene>
    <name evidence="3" type="ORF">EG327_004598</name>
</gene>
<feature type="region of interest" description="Disordered" evidence="1">
    <location>
        <begin position="114"/>
        <end position="133"/>
    </location>
</feature>
<feature type="compositionally biased region" description="Low complexity" evidence="1">
    <location>
        <begin position="114"/>
        <end position="125"/>
    </location>
</feature>
<name>A0A8H3VBX1_VENIN</name>
<sequence length="330" mass="35550">MYTKSFLVALLASLATAAPSDMTSVTTALANTPPTKIGSTDLAPAANAPTSPSSISPPSTGPPLTSTPTNTTVTITLSMSTSTTSTLSTSTLSTSTLSTSTLSTSTLSTSTLSTSTLSTSTLPTSDGNSDYEDTIPEYNDAIYWDEEDDRQFIIMSYQPNYVKNKSSVIHKNIVQASGNRAFATNETVETLCVPGADCSLVHNETVFSFSSTAGRLRLDSLARTQNVFFEEYGEMTYQTFDDGLFDEDEDVAVLQGGWTHEPSSTIDGAGILKFDDRGFYCCDLVNVWPNLVIYADMSLIKEKPEGRCFQIDLMTFPPNSTARPYAYGSY</sequence>
<evidence type="ECO:0000256" key="1">
    <source>
        <dbReference type="SAM" id="MobiDB-lite"/>
    </source>
</evidence>
<feature type="region of interest" description="Disordered" evidence="1">
    <location>
        <begin position="30"/>
        <end position="71"/>
    </location>
</feature>
<dbReference type="AlphaFoldDB" id="A0A8H3VBX1"/>
<protein>
    <submittedName>
        <fullName evidence="3">Uncharacterized protein</fullName>
    </submittedName>
</protein>
<feature type="signal peptide" evidence="2">
    <location>
        <begin position="1"/>
        <end position="17"/>
    </location>
</feature>
<evidence type="ECO:0000313" key="4">
    <source>
        <dbReference type="Proteomes" id="UP000490939"/>
    </source>
</evidence>
<dbReference type="Proteomes" id="UP000490939">
    <property type="component" value="Unassembled WGS sequence"/>
</dbReference>
<organism evidence="3 4">
    <name type="scientific">Venturia inaequalis</name>
    <name type="common">Apple scab fungus</name>
    <dbReference type="NCBI Taxonomy" id="5025"/>
    <lineage>
        <taxon>Eukaryota</taxon>
        <taxon>Fungi</taxon>
        <taxon>Dikarya</taxon>
        <taxon>Ascomycota</taxon>
        <taxon>Pezizomycotina</taxon>
        <taxon>Dothideomycetes</taxon>
        <taxon>Pleosporomycetidae</taxon>
        <taxon>Venturiales</taxon>
        <taxon>Venturiaceae</taxon>
        <taxon>Venturia</taxon>
    </lineage>
</organism>
<evidence type="ECO:0000313" key="3">
    <source>
        <dbReference type="EMBL" id="KAE9985711.1"/>
    </source>
</evidence>